<dbReference type="PANTHER" id="PTHR13477:SF0">
    <property type="entry name" value="LARGE RIBOSOMAL SUBUNIT PROTEIN ML49"/>
    <property type="match status" value="1"/>
</dbReference>
<keyword evidence="3" id="KW-0689">Ribosomal protein</keyword>
<dbReference type="PANTHER" id="PTHR13477">
    <property type="entry name" value="MITOCHONDRIAL 39S RIBOSOMAL PROTEIN L49"/>
    <property type="match status" value="1"/>
</dbReference>
<protein>
    <recommendedName>
        <fullName evidence="6">Large ribosomal subunit protein mL49</fullName>
    </recommendedName>
    <alternativeName>
        <fullName evidence="7">39S ribosomal protein L49, mitochondrial</fullName>
    </alternativeName>
</protein>
<evidence type="ECO:0000313" key="9">
    <source>
        <dbReference type="EMBL" id="CAD7087126.1"/>
    </source>
</evidence>
<organism evidence="9 10">
    <name type="scientific">Hermetia illucens</name>
    <name type="common">Black soldier fly</name>
    <dbReference type="NCBI Taxonomy" id="343691"/>
    <lineage>
        <taxon>Eukaryota</taxon>
        <taxon>Metazoa</taxon>
        <taxon>Ecdysozoa</taxon>
        <taxon>Arthropoda</taxon>
        <taxon>Hexapoda</taxon>
        <taxon>Insecta</taxon>
        <taxon>Pterygota</taxon>
        <taxon>Neoptera</taxon>
        <taxon>Endopterygota</taxon>
        <taxon>Diptera</taxon>
        <taxon>Brachycera</taxon>
        <taxon>Stratiomyomorpha</taxon>
        <taxon>Stratiomyidae</taxon>
        <taxon>Hermetiinae</taxon>
        <taxon>Hermetia</taxon>
    </lineage>
</organism>
<dbReference type="Pfam" id="PF05046">
    <property type="entry name" value="Img2"/>
    <property type="match status" value="1"/>
</dbReference>
<evidence type="ECO:0000256" key="5">
    <source>
        <dbReference type="ARBA" id="ARBA00023274"/>
    </source>
</evidence>
<dbReference type="FunCoup" id="A0A7R8UU67">
    <property type="interactions" value="1351"/>
</dbReference>
<dbReference type="PROSITE" id="PS50296">
    <property type="entry name" value="SUI1"/>
    <property type="match status" value="1"/>
</dbReference>
<dbReference type="OrthoDB" id="19439at2759"/>
<feature type="domain" description="SUI1" evidence="8">
    <location>
        <begin position="131"/>
        <end position="195"/>
    </location>
</feature>
<evidence type="ECO:0000256" key="3">
    <source>
        <dbReference type="ARBA" id="ARBA00022980"/>
    </source>
</evidence>
<dbReference type="Gene3D" id="3.30.780.10">
    <property type="entry name" value="SUI1-like domain"/>
    <property type="match status" value="1"/>
</dbReference>
<comment type="similarity">
    <text evidence="2">Belongs to the mitochondrion-specific ribosomal protein mL49 family.</text>
</comment>
<evidence type="ECO:0000256" key="4">
    <source>
        <dbReference type="ARBA" id="ARBA00023128"/>
    </source>
</evidence>
<dbReference type="AlphaFoldDB" id="A0A7R8UU67"/>
<dbReference type="InterPro" id="IPR007740">
    <property type="entry name" value="Ribosomal_mL49"/>
</dbReference>
<dbReference type="Proteomes" id="UP000594454">
    <property type="component" value="Chromosome 4"/>
</dbReference>
<reference evidence="9 10" key="1">
    <citation type="submission" date="2020-11" db="EMBL/GenBank/DDBJ databases">
        <authorList>
            <person name="Wallbank WR R."/>
            <person name="Pardo Diaz C."/>
            <person name="Kozak K."/>
            <person name="Martin S."/>
            <person name="Jiggins C."/>
            <person name="Moest M."/>
            <person name="Warren A I."/>
            <person name="Generalovic N T."/>
            <person name="Byers J.R.P. K."/>
            <person name="Montejo-Kovacevich G."/>
            <person name="Yen C E."/>
        </authorList>
    </citation>
    <scope>NUCLEOTIDE SEQUENCE [LARGE SCALE GENOMIC DNA]</scope>
</reference>
<proteinExistence type="inferred from homology"/>
<evidence type="ECO:0000313" key="10">
    <source>
        <dbReference type="Proteomes" id="UP000594454"/>
    </source>
</evidence>
<dbReference type="OMA" id="NPPEWKY"/>
<keyword evidence="5" id="KW-0687">Ribonucleoprotein</keyword>
<evidence type="ECO:0000256" key="7">
    <source>
        <dbReference type="ARBA" id="ARBA00035545"/>
    </source>
</evidence>
<comment type="subcellular location">
    <subcellularLocation>
        <location evidence="1">Mitochondrion</location>
    </subcellularLocation>
</comment>
<name>A0A7R8UU67_HERIL</name>
<keyword evidence="10" id="KW-1185">Reference proteome</keyword>
<dbReference type="FunFam" id="3.30.780.10:FF:000009">
    <property type="entry name" value="39S ribosomal protein L49, mitochondrial"/>
    <property type="match status" value="1"/>
</dbReference>
<gene>
    <name evidence="9" type="ORF">HERILL_LOCUS9850</name>
</gene>
<dbReference type="InParanoid" id="A0A7R8UU67"/>
<dbReference type="EMBL" id="LR899012">
    <property type="protein sequence ID" value="CAD7087126.1"/>
    <property type="molecule type" value="Genomic_DNA"/>
</dbReference>
<dbReference type="InterPro" id="IPR001950">
    <property type="entry name" value="SUI1"/>
</dbReference>
<accession>A0A7R8UU67</accession>
<sequence>MACSVFRGPRFISSILRSSRTISGAEITPKIPAIITTTTLQQPLRHSSFRSSPLVRDLQEYPEVEIVRNPPEWKYVERLLRPQTVPIPPKKVETLPSGWKPQRTYDPKSDKYFVRRTKNHMVPVYLMKTYRGMRQVTLIRYVLGDIWALEKDLRKVVEASQDGKVCASRVNEMSGQITFHGDYVDVVKKYLEEQGF</sequence>
<keyword evidence="4" id="KW-0496">Mitochondrion</keyword>
<dbReference type="GO" id="GO:0005762">
    <property type="term" value="C:mitochondrial large ribosomal subunit"/>
    <property type="evidence" value="ECO:0007669"/>
    <property type="project" value="TreeGrafter"/>
</dbReference>
<dbReference type="GO" id="GO:0003735">
    <property type="term" value="F:structural constituent of ribosome"/>
    <property type="evidence" value="ECO:0007669"/>
    <property type="project" value="InterPro"/>
</dbReference>
<evidence type="ECO:0000259" key="8">
    <source>
        <dbReference type="PROSITE" id="PS50296"/>
    </source>
</evidence>
<dbReference type="GO" id="GO:0003743">
    <property type="term" value="F:translation initiation factor activity"/>
    <property type="evidence" value="ECO:0007669"/>
    <property type="project" value="InterPro"/>
</dbReference>
<evidence type="ECO:0000256" key="2">
    <source>
        <dbReference type="ARBA" id="ARBA00005677"/>
    </source>
</evidence>
<evidence type="ECO:0000256" key="1">
    <source>
        <dbReference type="ARBA" id="ARBA00004173"/>
    </source>
</evidence>
<evidence type="ECO:0000256" key="6">
    <source>
        <dbReference type="ARBA" id="ARBA00035191"/>
    </source>
</evidence>